<dbReference type="EnsemblPlants" id="evm.model.06.546">
    <property type="protein sequence ID" value="cds.evm.model.06.546"/>
    <property type="gene ID" value="evm.TU.06.546"/>
</dbReference>
<evidence type="ECO:0000313" key="2">
    <source>
        <dbReference type="Proteomes" id="UP000596661"/>
    </source>
</evidence>
<reference evidence="1" key="2">
    <citation type="submission" date="2021-03" db="UniProtKB">
        <authorList>
            <consortium name="EnsemblPlants"/>
        </authorList>
    </citation>
    <scope>IDENTIFICATION</scope>
</reference>
<reference evidence="1" key="1">
    <citation type="submission" date="2018-11" db="EMBL/GenBank/DDBJ databases">
        <authorList>
            <person name="Grassa J C."/>
        </authorList>
    </citation>
    <scope>NUCLEOTIDE SEQUENCE [LARGE SCALE GENOMIC DNA]</scope>
</reference>
<dbReference type="Proteomes" id="UP000596661">
    <property type="component" value="Chromosome 6"/>
</dbReference>
<sequence>MDFRLNIAKLHQIKFRHLFDTSGGSVVAGENEPYQSRGGGQSFGAFGYSRGFGFLKMKAGKKRRKSTREEEEPEFRPHVRRWFGQSLVVWELCLVGGEDGWMERNGGRVMEGETNYLFGKRERRDGGRYSPFKPSKFNPSKFGRIVKKTKYIL</sequence>
<proteinExistence type="predicted"/>
<dbReference type="Gramene" id="evm.model.06.546">
    <property type="protein sequence ID" value="cds.evm.model.06.546"/>
    <property type="gene ID" value="evm.TU.06.546"/>
</dbReference>
<evidence type="ECO:0000313" key="1">
    <source>
        <dbReference type="EnsemblPlants" id="cds.evm.model.06.546"/>
    </source>
</evidence>
<dbReference type="AlphaFoldDB" id="A0A803PYT1"/>
<name>A0A803PYT1_CANSA</name>
<accession>A0A803PYT1</accession>
<protein>
    <submittedName>
        <fullName evidence="1">Uncharacterized protein</fullName>
    </submittedName>
</protein>
<organism evidence="1 2">
    <name type="scientific">Cannabis sativa</name>
    <name type="common">Hemp</name>
    <name type="synonym">Marijuana</name>
    <dbReference type="NCBI Taxonomy" id="3483"/>
    <lineage>
        <taxon>Eukaryota</taxon>
        <taxon>Viridiplantae</taxon>
        <taxon>Streptophyta</taxon>
        <taxon>Embryophyta</taxon>
        <taxon>Tracheophyta</taxon>
        <taxon>Spermatophyta</taxon>
        <taxon>Magnoliopsida</taxon>
        <taxon>eudicotyledons</taxon>
        <taxon>Gunneridae</taxon>
        <taxon>Pentapetalae</taxon>
        <taxon>rosids</taxon>
        <taxon>fabids</taxon>
        <taxon>Rosales</taxon>
        <taxon>Cannabaceae</taxon>
        <taxon>Cannabis</taxon>
    </lineage>
</organism>
<dbReference type="EMBL" id="UZAU01000568">
    <property type="status" value="NOT_ANNOTATED_CDS"/>
    <property type="molecule type" value="Genomic_DNA"/>
</dbReference>
<keyword evidence="2" id="KW-1185">Reference proteome</keyword>